<accession>A0ABN9LM77</accession>
<dbReference type="InterPro" id="IPR000477">
    <property type="entry name" value="RT_dom"/>
</dbReference>
<evidence type="ECO:0000313" key="2">
    <source>
        <dbReference type="EMBL" id="CAJ0943544.1"/>
    </source>
</evidence>
<dbReference type="PANTHER" id="PTHR21301">
    <property type="entry name" value="REVERSE TRANSCRIPTASE"/>
    <property type="match status" value="1"/>
</dbReference>
<organism evidence="2 3">
    <name type="scientific">Ranitomeya imitator</name>
    <name type="common">mimic poison frog</name>
    <dbReference type="NCBI Taxonomy" id="111125"/>
    <lineage>
        <taxon>Eukaryota</taxon>
        <taxon>Metazoa</taxon>
        <taxon>Chordata</taxon>
        <taxon>Craniata</taxon>
        <taxon>Vertebrata</taxon>
        <taxon>Euteleostomi</taxon>
        <taxon>Amphibia</taxon>
        <taxon>Batrachia</taxon>
        <taxon>Anura</taxon>
        <taxon>Neobatrachia</taxon>
        <taxon>Hyloidea</taxon>
        <taxon>Dendrobatidae</taxon>
        <taxon>Dendrobatinae</taxon>
        <taxon>Ranitomeya</taxon>
    </lineage>
</organism>
<proteinExistence type="predicted"/>
<feature type="domain" description="Reverse transcriptase" evidence="1">
    <location>
        <begin position="1"/>
        <end position="219"/>
    </location>
</feature>
<name>A0ABN9LM77_9NEOB</name>
<sequence length="343" mass="39262">MTGETHCGFNQFYIYLEKVITPLIQSSKSFILDTGAFLRMLRDIGNTPPNAILVTLDVKDLYTSIPHSEGINSVHKLLAGSNMNNDQISLCIELLTVIQTMNFFMFQDNFYLQTRDTAMGSNVAPPYANCYMADFEESSIYNNTLFRCNVLMWKRFIDDIFCIWGGISFTMSHDNHRISFLDTTIMLNPNGSIRRHCHLLSSAHPDIPEFKEPFLPCFKQAPNLKDSLVRADLGPKKVPPHQRFLQNPRTGTFPCLHCTQCNNVQKSATSTIHSPERVSKFLNFSRVIYLIKCPCGLLYVGETTQPIRDRISKHKSTIRCKNLLLPIPFHFVHRGHNITHLKF</sequence>
<evidence type="ECO:0000259" key="1">
    <source>
        <dbReference type="PROSITE" id="PS50878"/>
    </source>
</evidence>
<comment type="caution">
    <text evidence="2">The sequence shown here is derived from an EMBL/GenBank/DDBJ whole genome shotgun (WGS) entry which is preliminary data.</text>
</comment>
<dbReference type="PANTHER" id="PTHR21301:SF12">
    <property type="match status" value="1"/>
</dbReference>
<reference evidence="2" key="1">
    <citation type="submission" date="2023-07" db="EMBL/GenBank/DDBJ databases">
        <authorList>
            <person name="Stuckert A."/>
        </authorList>
    </citation>
    <scope>NUCLEOTIDE SEQUENCE</scope>
</reference>
<evidence type="ECO:0000313" key="3">
    <source>
        <dbReference type="Proteomes" id="UP001176940"/>
    </source>
</evidence>
<protein>
    <recommendedName>
        <fullName evidence="1">Reverse transcriptase domain-containing protein</fullName>
    </recommendedName>
</protein>
<dbReference type="Proteomes" id="UP001176940">
    <property type="component" value="Unassembled WGS sequence"/>
</dbReference>
<dbReference type="EMBL" id="CAUEEQ010021363">
    <property type="protein sequence ID" value="CAJ0943544.1"/>
    <property type="molecule type" value="Genomic_DNA"/>
</dbReference>
<dbReference type="PROSITE" id="PS50878">
    <property type="entry name" value="RT_POL"/>
    <property type="match status" value="1"/>
</dbReference>
<gene>
    <name evidence="2" type="ORF">RIMI_LOCUS10030594</name>
</gene>
<keyword evidence="3" id="KW-1185">Reference proteome</keyword>